<dbReference type="InterPro" id="IPR003848">
    <property type="entry name" value="DUF218"/>
</dbReference>
<dbReference type="GO" id="GO:0005737">
    <property type="term" value="C:cytoplasm"/>
    <property type="evidence" value="ECO:0007669"/>
    <property type="project" value="TreeGrafter"/>
</dbReference>
<organism evidence="3 4">
    <name type="scientific">Nannochloropsis gaditana</name>
    <dbReference type="NCBI Taxonomy" id="72520"/>
    <lineage>
        <taxon>Eukaryota</taxon>
        <taxon>Sar</taxon>
        <taxon>Stramenopiles</taxon>
        <taxon>Ochrophyta</taxon>
        <taxon>Eustigmatophyceae</taxon>
        <taxon>Eustigmatales</taxon>
        <taxon>Monodopsidaceae</taxon>
        <taxon>Nannochloropsis</taxon>
    </lineage>
</organism>
<keyword evidence="4" id="KW-1185">Reference proteome</keyword>
<dbReference type="AlphaFoldDB" id="W7TH32"/>
<reference evidence="3 4" key="1">
    <citation type="journal article" date="2014" name="Mol. Plant">
        <title>Chromosome Scale Genome Assembly and Transcriptome Profiling of Nannochloropsis gaditana in Nitrogen Depletion.</title>
        <authorList>
            <person name="Corteggiani Carpinelli E."/>
            <person name="Telatin A."/>
            <person name="Vitulo N."/>
            <person name="Forcato C."/>
            <person name="D'Angelo M."/>
            <person name="Schiavon R."/>
            <person name="Vezzi A."/>
            <person name="Giacometti G.M."/>
            <person name="Morosinotto T."/>
            <person name="Valle G."/>
        </authorList>
    </citation>
    <scope>NUCLEOTIDE SEQUENCE [LARGE SCALE GENOMIC DNA]</scope>
    <source>
        <strain evidence="3 4">B-31</strain>
    </source>
</reference>
<comment type="caution">
    <text evidence="3">The sequence shown here is derived from an EMBL/GenBank/DDBJ whole genome shotgun (WGS) entry which is preliminary data.</text>
</comment>
<gene>
    <name evidence="3" type="ORF">Naga_100295g2</name>
</gene>
<evidence type="ECO:0000313" key="3">
    <source>
        <dbReference type="EMBL" id="EWM22838.1"/>
    </source>
</evidence>
<proteinExistence type="predicted"/>
<evidence type="ECO:0000256" key="2">
    <source>
        <dbReference type="SAM" id="Phobius"/>
    </source>
</evidence>
<dbReference type="PANTHER" id="PTHR28110:SF1">
    <property type="entry name" value="TRANSMEMBRANE PROTEIN"/>
    <property type="match status" value="1"/>
</dbReference>
<protein>
    <recommendedName>
        <fullName evidence="5">DUF218 domain-containing protein</fullName>
    </recommendedName>
</protein>
<accession>W7TH32</accession>
<dbReference type="CDD" id="cd06259">
    <property type="entry name" value="YdcF-like"/>
    <property type="match status" value="1"/>
</dbReference>
<dbReference type="Proteomes" id="UP000019335">
    <property type="component" value="Chromosome 20"/>
</dbReference>
<keyword evidence="2" id="KW-0472">Membrane</keyword>
<keyword evidence="2" id="KW-0812">Transmembrane</keyword>
<dbReference type="OrthoDB" id="4347at2759"/>
<evidence type="ECO:0008006" key="5">
    <source>
        <dbReference type="Google" id="ProtNLM"/>
    </source>
</evidence>
<dbReference type="PANTHER" id="PTHR28110">
    <property type="entry name" value="TRANSMEMBRANE PROTEIN"/>
    <property type="match status" value="1"/>
</dbReference>
<keyword evidence="2" id="KW-1133">Transmembrane helix</keyword>
<feature type="transmembrane region" description="Helical" evidence="2">
    <location>
        <begin position="52"/>
        <end position="70"/>
    </location>
</feature>
<dbReference type="InterPro" id="IPR055323">
    <property type="entry name" value="C57A10.07/YOR238W"/>
</dbReference>
<dbReference type="EMBL" id="AZIL01002059">
    <property type="protein sequence ID" value="EWM22838.1"/>
    <property type="molecule type" value="Genomic_DNA"/>
</dbReference>
<evidence type="ECO:0000313" key="4">
    <source>
        <dbReference type="Proteomes" id="UP000019335"/>
    </source>
</evidence>
<evidence type="ECO:0000256" key="1">
    <source>
        <dbReference type="SAM" id="MobiDB-lite"/>
    </source>
</evidence>
<feature type="region of interest" description="Disordered" evidence="1">
    <location>
        <begin position="79"/>
        <end position="113"/>
    </location>
</feature>
<sequence>MTDTGIPENFMCRSLNTCNSVLSDFKGRDIQETQERNYGAMRYTMNAKGCRATRIAIAMAVLYLYSIVLLKGRRFMPSSSSPPTPTLGLSSRPRGSSASLRSSYSGSLRNSFHRNSRGTESLNHLIMVAGHAVTISESLEGAETDDAVWYLLPYQRDQDLPATFVSHIRTGVELAKRDPASLLIFSGGQTRAEAGPRSEGSSYYRVAEHFGWWDSASSPSDVKKRALTEDYALDSIENLLYSICRFKEYTDHYPTRISVVSFAFKQKRFRFHHRAALRFPDSRFAFVGVDPPIGGKFDHKKAEKGELNEAVKLFESDPYGCNSKKLQEKHAERNPFMRTMPYTFSCPEVAPLLEYCESTIYPDPLPWDSH</sequence>
<name>W7TH32_9STRA</name>
<feature type="compositionally biased region" description="Low complexity" evidence="1">
    <location>
        <begin position="86"/>
        <end position="110"/>
    </location>
</feature>